<evidence type="ECO:0008006" key="6">
    <source>
        <dbReference type="Google" id="ProtNLM"/>
    </source>
</evidence>
<keyword evidence="5" id="KW-1185">Reference proteome</keyword>
<dbReference type="Proteomes" id="UP000077671">
    <property type="component" value="Unassembled WGS sequence"/>
</dbReference>
<dbReference type="Gene3D" id="6.10.250.1050">
    <property type="match status" value="1"/>
</dbReference>
<dbReference type="AlphaFoldDB" id="A0A177UWE0"/>
<protein>
    <recommendedName>
        <fullName evidence="6">Protein phosphatase inhibitor 2 (IPP-2)</fullName>
    </recommendedName>
</protein>
<feature type="compositionally biased region" description="Acidic residues" evidence="1">
    <location>
        <begin position="274"/>
        <end position="288"/>
    </location>
</feature>
<feature type="region of interest" description="Disordered" evidence="1">
    <location>
        <begin position="1"/>
        <end position="73"/>
    </location>
</feature>
<dbReference type="InterPro" id="IPR007062">
    <property type="entry name" value="PPI-2"/>
</dbReference>
<dbReference type="GO" id="GO:0009966">
    <property type="term" value="P:regulation of signal transduction"/>
    <property type="evidence" value="ECO:0007669"/>
    <property type="project" value="InterPro"/>
</dbReference>
<evidence type="ECO:0000313" key="3">
    <source>
        <dbReference type="EMBL" id="KAE8257748.1"/>
    </source>
</evidence>
<feature type="compositionally biased region" description="Polar residues" evidence="1">
    <location>
        <begin position="42"/>
        <end position="58"/>
    </location>
</feature>
<gene>
    <name evidence="3" type="ORF">A4X03_0g4574</name>
    <name evidence="2" type="ORF">JKIAZH3_G3265</name>
</gene>
<name>A0A177UWE0_9BASI</name>
<evidence type="ECO:0000313" key="5">
    <source>
        <dbReference type="Proteomes" id="UP000836402"/>
    </source>
</evidence>
<dbReference type="PANTHER" id="PTHR12398:SF20">
    <property type="entry name" value="PROTEIN PHOSPHATASE 1 REGULATORY INHIBITOR SUBUNIT 2"/>
    <property type="match status" value="1"/>
</dbReference>
<sequence>MSATDQPMLSPGSLEPGGGIPGGPRRPSAASIRPRGILKNAPSRQVSLDVNMADSTAPQVPHPQSEADHHRLQWDEGNLALHDYEREQTTRMTIDEPKTPFVSSANLAPDDLPSAFSLDSGDPGTSASASSSSYFPASQDAPSGSTSGSRRGSTASSAEITARNTMANAQLGRRPSATSAQSTHDAEGAAEDVSAGKDGLGLLDGSATENMAVDELEGGGLGTAPSASALGPESATLSRSRNNSSSSRTPSFSLPRAGAADPREAARAERDMQEDLGDEVEEEDEDEDTKAKHAAFAAKRNQHYGNEAEAMRIAAALAEQEADEEEEEEEDEGAATTGAVGSEAQAGGPGAQRVIPPVPPMPSLNGNA</sequence>
<reference evidence="3" key="2">
    <citation type="journal article" date="2019" name="IMA Fungus">
        <title>Genome sequencing and comparison of five Tilletia species to identify candidate genes for the detection of regulated species infecting wheat.</title>
        <authorList>
            <person name="Nguyen H.D.T."/>
            <person name="Sultana T."/>
            <person name="Kesanakurti P."/>
            <person name="Hambleton S."/>
        </authorList>
    </citation>
    <scope>NUCLEOTIDE SEQUENCE</scope>
    <source>
        <strain evidence="3">DAOMC 238032</strain>
    </source>
</reference>
<feature type="compositionally biased region" description="Low complexity" evidence="1">
    <location>
        <begin position="234"/>
        <end position="260"/>
    </location>
</feature>
<accession>A0A177UWE0</accession>
<feature type="compositionally biased region" description="Low complexity" evidence="1">
    <location>
        <begin position="143"/>
        <end position="158"/>
    </location>
</feature>
<dbReference type="PANTHER" id="PTHR12398">
    <property type="entry name" value="PROTEIN PHOSPHATASE INHIBITOR"/>
    <property type="match status" value="1"/>
</dbReference>
<dbReference type="Proteomes" id="UP000836402">
    <property type="component" value="Unassembled WGS sequence"/>
</dbReference>
<comment type="caution">
    <text evidence="3">The sequence shown here is derived from an EMBL/GenBank/DDBJ whole genome shotgun (WGS) entry which is preliminary data.</text>
</comment>
<feature type="compositionally biased region" description="Acidic residues" evidence="1">
    <location>
        <begin position="320"/>
        <end position="333"/>
    </location>
</feature>
<dbReference type="GO" id="GO:0004864">
    <property type="term" value="F:protein phosphatase inhibitor activity"/>
    <property type="evidence" value="ECO:0007669"/>
    <property type="project" value="InterPro"/>
</dbReference>
<evidence type="ECO:0000313" key="2">
    <source>
        <dbReference type="EMBL" id="CAD6923423.1"/>
    </source>
</evidence>
<feature type="region of interest" description="Disordered" evidence="1">
    <location>
        <begin position="90"/>
        <end position="303"/>
    </location>
</feature>
<organism evidence="3 4">
    <name type="scientific">Tilletia caries</name>
    <name type="common">wheat bunt fungus</name>
    <dbReference type="NCBI Taxonomy" id="13290"/>
    <lineage>
        <taxon>Eukaryota</taxon>
        <taxon>Fungi</taxon>
        <taxon>Dikarya</taxon>
        <taxon>Basidiomycota</taxon>
        <taxon>Ustilaginomycotina</taxon>
        <taxon>Exobasidiomycetes</taxon>
        <taxon>Tilletiales</taxon>
        <taxon>Tilletiaceae</taxon>
        <taxon>Tilletia</taxon>
    </lineage>
</organism>
<feature type="compositionally biased region" description="Basic and acidic residues" evidence="1">
    <location>
        <begin position="261"/>
        <end position="273"/>
    </location>
</feature>
<dbReference type="Pfam" id="PF04979">
    <property type="entry name" value="IPP-2"/>
    <property type="match status" value="2"/>
</dbReference>
<dbReference type="EMBL" id="LWDD02000634">
    <property type="protein sequence ID" value="KAE8257748.1"/>
    <property type="molecule type" value="Genomic_DNA"/>
</dbReference>
<dbReference type="EMBL" id="CAJHJG010002803">
    <property type="protein sequence ID" value="CAD6923423.1"/>
    <property type="molecule type" value="Genomic_DNA"/>
</dbReference>
<feature type="region of interest" description="Disordered" evidence="1">
    <location>
        <begin position="317"/>
        <end position="368"/>
    </location>
</feature>
<evidence type="ECO:0000256" key="1">
    <source>
        <dbReference type="SAM" id="MobiDB-lite"/>
    </source>
</evidence>
<evidence type="ECO:0000313" key="4">
    <source>
        <dbReference type="Proteomes" id="UP000077671"/>
    </source>
</evidence>
<reference evidence="3" key="1">
    <citation type="submission" date="2016-04" db="EMBL/GenBank/DDBJ databases">
        <authorList>
            <person name="Nguyen H.D."/>
            <person name="Kesanakurti P."/>
            <person name="Cullis J."/>
            <person name="Levesque C.A."/>
            <person name="Hambleton S."/>
        </authorList>
    </citation>
    <scope>NUCLEOTIDE SEQUENCE</scope>
    <source>
        <strain evidence="3">DAOMC 238032</strain>
    </source>
</reference>
<proteinExistence type="predicted"/>
<reference evidence="2" key="3">
    <citation type="submission" date="2020-10" db="EMBL/GenBank/DDBJ databases">
        <authorList>
            <person name="Sedaghatjoo S."/>
        </authorList>
    </citation>
    <scope>NUCLEOTIDE SEQUENCE</scope>
    <source>
        <strain evidence="2">AZH3</strain>
    </source>
</reference>
<feature type="compositionally biased region" description="Low complexity" evidence="1">
    <location>
        <begin position="23"/>
        <end position="35"/>
    </location>
</feature>